<evidence type="ECO:0000256" key="3">
    <source>
        <dbReference type="ARBA" id="ARBA00022679"/>
    </source>
</evidence>
<sequence>MATFSKDSYAHSTYAALRPTYPKHLYDKILSYHQGPRTTALDLGCGPGIVTRDVASSFLNVTGVDPSPGMISQAEQLSPPDKFPNVHYRHGAAETLDFAADGSIDAVVSGEAAHWFDYERLWPELHRVLRRDGTVAFWGYADPQFVDYPRATSILKRWAYSGDKDALGPYWTLPGRDIVQNLYRDIVPDERYFADVQRKEYRPGTSGPRSGKGELMLSQRATVEEWKEYMRTWSACHAWDEAHPEQKKRCAGGTGDVMDLIYDEIVEAEDLKADEQLELEWGTGLVMARRK</sequence>
<dbReference type="PANTHER" id="PTHR44942:SF4">
    <property type="entry name" value="METHYLTRANSFERASE TYPE 11 DOMAIN-CONTAINING PROTEIN"/>
    <property type="match status" value="1"/>
</dbReference>
<comment type="similarity">
    <text evidence="1">Belongs to the methyltransferase superfamily.</text>
</comment>
<gene>
    <name evidence="5" type="ORF">HDK90DRAFT_477753</name>
</gene>
<dbReference type="InterPro" id="IPR013216">
    <property type="entry name" value="Methyltransf_11"/>
</dbReference>
<evidence type="ECO:0000313" key="5">
    <source>
        <dbReference type="EMBL" id="KAK8244511.1"/>
    </source>
</evidence>
<evidence type="ECO:0000259" key="4">
    <source>
        <dbReference type="Pfam" id="PF08241"/>
    </source>
</evidence>
<evidence type="ECO:0000313" key="6">
    <source>
        <dbReference type="Proteomes" id="UP001492380"/>
    </source>
</evidence>
<keyword evidence="2 5" id="KW-0489">Methyltransferase</keyword>
<dbReference type="InterPro" id="IPR029063">
    <property type="entry name" value="SAM-dependent_MTases_sf"/>
</dbReference>
<comment type="caution">
    <text evidence="5">The sequence shown here is derived from an EMBL/GenBank/DDBJ whole genome shotgun (WGS) entry which is preliminary data.</text>
</comment>
<keyword evidence="3" id="KW-0808">Transferase</keyword>
<evidence type="ECO:0000256" key="1">
    <source>
        <dbReference type="ARBA" id="ARBA00008361"/>
    </source>
</evidence>
<reference evidence="5 6" key="1">
    <citation type="submission" date="2024-04" db="EMBL/GenBank/DDBJ databases">
        <title>Phyllosticta paracitricarpa is synonymous to the EU quarantine fungus P. citricarpa based on phylogenomic analyses.</title>
        <authorList>
            <consortium name="Lawrence Berkeley National Laboratory"/>
            <person name="Van Ingen-Buijs V.A."/>
            <person name="Van Westerhoven A.C."/>
            <person name="Haridas S."/>
            <person name="Skiadas P."/>
            <person name="Martin F."/>
            <person name="Groenewald J.Z."/>
            <person name="Crous P.W."/>
            <person name="Seidl M.F."/>
        </authorList>
    </citation>
    <scope>NUCLEOTIDE SEQUENCE [LARGE SCALE GENOMIC DNA]</scope>
    <source>
        <strain evidence="5 6">CBS 123374</strain>
    </source>
</reference>
<dbReference type="Proteomes" id="UP001492380">
    <property type="component" value="Unassembled WGS sequence"/>
</dbReference>
<dbReference type="Gene3D" id="3.40.50.150">
    <property type="entry name" value="Vaccinia Virus protein VP39"/>
    <property type="match status" value="1"/>
</dbReference>
<name>A0ABR1Z0N5_9PEZI</name>
<dbReference type="EMBL" id="JBBWRZ010000002">
    <property type="protein sequence ID" value="KAK8244511.1"/>
    <property type="molecule type" value="Genomic_DNA"/>
</dbReference>
<feature type="domain" description="Methyltransferase type 11" evidence="4">
    <location>
        <begin position="41"/>
        <end position="137"/>
    </location>
</feature>
<dbReference type="Pfam" id="PF08241">
    <property type="entry name" value="Methyltransf_11"/>
    <property type="match status" value="1"/>
</dbReference>
<dbReference type="CDD" id="cd02440">
    <property type="entry name" value="AdoMet_MTases"/>
    <property type="match status" value="1"/>
</dbReference>
<protein>
    <submittedName>
        <fullName evidence="5">S-adenosyl-L-methionine-dependent methyltransferase</fullName>
    </submittedName>
</protein>
<dbReference type="InterPro" id="IPR051052">
    <property type="entry name" value="Diverse_substrate_MTase"/>
</dbReference>
<proteinExistence type="inferred from homology"/>
<dbReference type="PANTHER" id="PTHR44942">
    <property type="entry name" value="METHYLTRANSF_11 DOMAIN-CONTAINING PROTEIN"/>
    <property type="match status" value="1"/>
</dbReference>
<dbReference type="GO" id="GO:0008168">
    <property type="term" value="F:methyltransferase activity"/>
    <property type="evidence" value="ECO:0007669"/>
    <property type="project" value="UniProtKB-KW"/>
</dbReference>
<accession>A0ABR1Z0N5</accession>
<dbReference type="SUPFAM" id="SSF53335">
    <property type="entry name" value="S-adenosyl-L-methionine-dependent methyltransferases"/>
    <property type="match status" value="1"/>
</dbReference>
<keyword evidence="6" id="KW-1185">Reference proteome</keyword>
<evidence type="ECO:0000256" key="2">
    <source>
        <dbReference type="ARBA" id="ARBA00022603"/>
    </source>
</evidence>
<organism evidence="5 6">
    <name type="scientific">Phyllosticta capitalensis</name>
    <dbReference type="NCBI Taxonomy" id="121624"/>
    <lineage>
        <taxon>Eukaryota</taxon>
        <taxon>Fungi</taxon>
        <taxon>Dikarya</taxon>
        <taxon>Ascomycota</taxon>
        <taxon>Pezizomycotina</taxon>
        <taxon>Dothideomycetes</taxon>
        <taxon>Dothideomycetes incertae sedis</taxon>
        <taxon>Botryosphaeriales</taxon>
        <taxon>Phyllostictaceae</taxon>
        <taxon>Phyllosticta</taxon>
    </lineage>
</organism>
<dbReference type="GO" id="GO:0032259">
    <property type="term" value="P:methylation"/>
    <property type="evidence" value="ECO:0007669"/>
    <property type="project" value="UniProtKB-KW"/>
</dbReference>